<dbReference type="SMART" id="SM00575">
    <property type="entry name" value="ZnF_PMZ"/>
    <property type="match status" value="1"/>
</dbReference>
<proteinExistence type="predicted"/>
<dbReference type="Proteomes" id="UP001281410">
    <property type="component" value="Unassembled WGS sequence"/>
</dbReference>
<dbReference type="InterPro" id="IPR007527">
    <property type="entry name" value="Znf_SWIM"/>
</dbReference>
<name>A0AAE0ATE5_9ROSI</name>
<protein>
    <recommendedName>
        <fullName evidence="4">Zinc finger PMZ-type domain-containing protein</fullName>
    </recommendedName>
</protein>
<evidence type="ECO:0000313" key="5">
    <source>
        <dbReference type="EMBL" id="KAK3223249.1"/>
    </source>
</evidence>
<keyword evidence="3" id="KW-0862">Zinc</keyword>
<feature type="domain" description="Zinc finger PMZ-type" evidence="4">
    <location>
        <begin position="49"/>
        <end position="76"/>
    </location>
</feature>
<evidence type="ECO:0000256" key="2">
    <source>
        <dbReference type="ARBA" id="ARBA00022771"/>
    </source>
</evidence>
<dbReference type="Pfam" id="PF04434">
    <property type="entry name" value="SWIM"/>
    <property type="match status" value="1"/>
</dbReference>
<comment type="caution">
    <text evidence="5">The sequence shown here is derived from an EMBL/GenBank/DDBJ whole genome shotgun (WGS) entry which is preliminary data.</text>
</comment>
<gene>
    <name evidence="5" type="ORF">Dsin_010274</name>
</gene>
<reference evidence="5" key="1">
    <citation type="journal article" date="2023" name="Plant J.">
        <title>Genome sequences and population genomics provide insights into the demographic history, inbreeding, and mutation load of two 'living fossil' tree species of Dipteronia.</title>
        <authorList>
            <person name="Feng Y."/>
            <person name="Comes H.P."/>
            <person name="Chen J."/>
            <person name="Zhu S."/>
            <person name="Lu R."/>
            <person name="Zhang X."/>
            <person name="Li P."/>
            <person name="Qiu J."/>
            <person name="Olsen K.M."/>
            <person name="Qiu Y."/>
        </authorList>
    </citation>
    <scope>NUCLEOTIDE SEQUENCE</scope>
    <source>
        <strain evidence="5">NBL</strain>
    </source>
</reference>
<dbReference type="EMBL" id="JANJYJ010000003">
    <property type="protein sequence ID" value="KAK3223249.1"/>
    <property type="molecule type" value="Genomic_DNA"/>
</dbReference>
<accession>A0AAE0ATE5</accession>
<keyword evidence="2" id="KW-0863">Zinc-finger</keyword>
<dbReference type="InterPro" id="IPR006564">
    <property type="entry name" value="Znf_PMZ"/>
</dbReference>
<keyword evidence="6" id="KW-1185">Reference proteome</keyword>
<evidence type="ECO:0000256" key="1">
    <source>
        <dbReference type="ARBA" id="ARBA00022723"/>
    </source>
</evidence>
<evidence type="ECO:0000256" key="3">
    <source>
        <dbReference type="ARBA" id="ARBA00022833"/>
    </source>
</evidence>
<dbReference type="GO" id="GO:0008270">
    <property type="term" value="F:zinc ion binding"/>
    <property type="evidence" value="ECO:0007669"/>
    <property type="project" value="UniProtKB-KW"/>
</dbReference>
<dbReference type="AlphaFoldDB" id="A0AAE0ATE5"/>
<keyword evidence="1" id="KW-0479">Metal-binding</keyword>
<sequence length="90" mass="10579">MRVQGVSKSCKIVAERHDEERFVNVFCASLDVYEVREGQKFWIVDFWTWSYDCGLWEISSIPCKHVIAVITGRKMNNNDFVHKYLTTETS</sequence>
<organism evidence="5 6">
    <name type="scientific">Dipteronia sinensis</name>
    <dbReference type="NCBI Taxonomy" id="43782"/>
    <lineage>
        <taxon>Eukaryota</taxon>
        <taxon>Viridiplantae</taxon>
        <taxon>Streptophyta</taxon>
        <taxon>Embryophyta</taxon>
        <taxon>Tracheophyta</taxon>
        <taxon>Spermatophyta</taxon>
        <taxon>Magnoliopsida</taxon>
        <taxon>eudicotyledons</taxon>
        <taxon>Gunneridae</taxon>
        <taxon>Pentapetalae</taxon>
        <taxon>rosids</taxon>
        <taxon>malvids</taxon>
        <taxon>Sapindales</taxon>
        <taxon>Sapindaceae</taxon>
        <taxon>Hippocastanoideae</taxon>
        <taxon>Acereae</taxon>
        <taxon>Dipteronia</taxon>
    </lineage>
</organism>
<evidence type="ECO:0000259" key="4">
    <source>
        <dbReference type="SMART" id="SM00575"/>
    </source>
</evidence>
<evidence type="ECO:0000313" key="6">
    <source>
        <dbReference type="Proteomes" id="UP001281410"/>
    </source>
</evidence>